<feature type="domain" description="Transcription elongation factor GreA/GreB C-terminal" evidence="2">
    <location>
        <begin position="89"/>
        <end position="154"/>
    </location>
</feature>
<dbReference type="InterPro" id="IPR001437">
    <property type="entry name" value="Tscrpt_elong_fac_GreA/B_C"/>
</dbReference>
<dbReference type="SUPFAM" id="SSF54534">
    <property type="entry name" value="FKBP-like"/>
    <property type="match status" value="1"/>
</dbReference>
<keyword evidence="3" id="KW-0251">Elongation factor</keyword>
<dbReference type="PANTHER" id="PTHR30437:SF6">
    <property type="entry name" value="TRANSCRIPTION ELONGATION FACTOR GREB"/>
    <property type="match status" value="1"/>
</dbReference>
<dbReference type="GO" id="GO:0006354">
    <property type="term" value="P:DNA-templated transcription elongation"/>
    <property type="evidence" value="ECO:0007669"/>
    <property type="project" value="TreeGrafter"/>
</dbReference>
<dbReference type="InterPro" id="IPR036953">
    <property type="entry name" value="GreA/GreB_C_sf"/>
</dbReference>
<dbReference type="RefSeq" id="WP_073629419.1">
    <property type="nucleotide sequence ID" value="NZ_FRXO01000005.1"/>
</dbReference>
<protein>
    <submittedName>
        <fullName evidence="3">Transcription elongation factor, GreA/GreB family</fullName>
    </submittedName>
</protein>
<feature type="region of interest" description="Disordered" evidence="1">
    <location>
        <begin position="1"/>
        <end position="23"/>
    </location>
</feature>
<dbReference type="AlphaFoldDB" id="A0A1M7ZME7"/>
<proteinExistence type="predicted"/>
<dbReference type="GO" id="GO:0003677">
    <property type="term" value="F:DNA binding"/>
    <property type="evidence" value="ECO:0007669"/>
    <property type="project" value="InterPro"/>
</dbReference>
<dbReference type="STRING" id="1123029.SAMN02745172_02631"/>
<keyword evidence="4" id="KW-1185">Reference proteome</keyword>
<organism evidence="3 4">
    <name type="scientific">Pseudoxanthobacter soli DSM 19599</name>
    <dbReference type="NCBI Taxonomy" id="1123029"/>
    <lineage>
        <taxon>Bacteria</taxon>
        <taxon>Pseudomonadati</taxon>
        <taxon>Pseudomonadota</taxon>
        <taxon>Alphaproteobacteria</taxon>
        <taxon>Hyphomicrobiales</taxon>
        <taxon>Segnochrobactraceae</taxon>
        <taxon>Pseudoxanthobacter</taxon>
    </lineage>
</organism>
<evidence type="ECO:0000313" key="4">
    <source>
        <dbReference type="Proteomes" id="UP000186406"/>
    </source>
</evidence>
<dbReference type="Pfam" id="PF01272">
    <property type="entry name" value="GreA_GreB"/>
    <property type="match status" value="1"/>
</dbReference>
<keyword evidence="3" id="KW-0648">Protein biosynthesis</keyword>
<dbReference type="EMBL" id="FRXO01000005">
    <property type="protein sequence ID" value="SHO65982.1"/>
    <property type="molecule type" value="Genomic_DNA"/>
</dbReference>
<dbReference type="Gene3D" id="3.10.50.30">
    <property type="entry name" value="Transcription elongation factor, GreA/GreB, C-terminal domain"/>
    <property type="match status" value="1"/>
</dbReference>
<evidence type="ECO:0000313" key="3">
    <source>
        <dbReference type="EMBL" id="SHO65982.1"/>
    </source>
</evidence>
<sequence length="162" mass="17338">MSRAFVKESDGEEALPERPVGPERNLVTRRGLALIEAEIAILRDALAVATAAGDRSAVARASRDLRYWTRRRASAEPIDPPLPADGEPAKVSFGARVTVEDENGRQRSYRLVGADEAEPASGRIAWFAPVARALIGREVGDEVTLPGGTAEIVAIDVTPEPT</sequence>
<dbReference type="GO" id="GO:0003746">
    <property type="term" value="F:translation elongation factor activity"/>
    <property type="evidence" value="ECO:0007669"/>
    <property type="project" value="UniProtKB-KW"/>
</dbReference>
<dbReference type="PANTHER" id="PTHR30437">
    <property type="entry name" value="TRANSCRIPTION ELONGATION FACTOR GREA"/>
    <property type="match status" value="1"/>
</dbReference>
<accession>A0A1M7ZME7</accession>
<gene>
    <name evidence="3" type="ORF">SAMN02745172_02631</name>
</gene>
<dbReference type="GO" id="GO:0032784">
    <property type="term" value="P:regulation of DNA-templated transcription elongation"/>
    <property type="evidence" value="ECO:0007669"/>
    <property type="project" value="InterPro"/>
</dbReference>
<dbReference type="Proteomes" id="UP000186406">
    <property type="component" value="Unassembled WGS sequence"/>
</dbReference>
<evidence type="ECO:0000256" key="1">
    <source>
        <dbReference type="SAM" id="MobiDB-lite"/>
    </source>
</evidence>
<dbReference type="OrthoDB" id="8537952at2"/>
<dbReference type="InterPro" id="IPR023459">
    <property type="entry name" value="Tscrpt_elong_fac_GreA/B_fam"/>
</dbReference>
<name>A0A1M7ZME7_9HYPH</name>
<reference evidence="3 4" key="1">
    <citation type="submission" date="2016-12" db="EMBL/GenBank/DDBJ databases">
        <authorList>
            <person name="Song W.-J."/>
            <person name="Kurnit D.M."/>
        </authorList>
    </citation>
    <scope>NUCLEOTIDE SEQUENCE [LARGE SCALE GENOMIC DNA]</scope>
    <source>
        <strain evidence="3 4">DSM 19599</strain>
    </source>
</reference>
<evidence type="ECO:0000259" key="2">
    <source>
        <dbReference type="Pfam" id="PF01272"/>
    </source>
</evidence>
<dbReference type="GO" id="GO:0070063">
    <property type="term" value="F:RNA polymerase binding"/>
    <property type="evidence" value="ECO:0007669"/>
    <property type="project" value="InterPro"/>
</dbReference>